<dbReference type="PRINTS" id="PR00906">
    <property type="entry name" value="SECA"/>
</dbReference>
<feature type="domain" description="SecA family profile" evidence="11">
    <location>
        <begin position="1"/>
        <end position="240"/>
    </location>
</feature>
<keyword evidence="4" id="KW-0067">ATP-binding</keyword>
<keyword evidence="7" id="KW-0811">Translocation</keyword>
<dbReference type="GO" id="GO:0006886">
    <property type="term" value="P:intracellular protein transport"/>
    <property type="evidence" value="ECO:0007669"/>
    <property type="project" value="InterPro"/>
</dbReference>
<keyword evidence="1" id="KW-0813">Transport</keyword>
<dbReference type="GO" id="GO:0005829">
    <property type="term" value="C:cytosol"/>
    <property type="evidence" value="ECO:0007669"/>
    <property type="project" value="TreeGrafter"/>
</dbReference>
<dbReference type="FunFam" id="3.40.50.300:FF:000429">
    <property type="entry name" value="Preprotein translocase subunit SecA"/>
    <property type="match status" value="1"/>
</dbReference>
<evidence type="ECO:0000256" key="6">
    <source>
        <dbReference type="ARBA" id="ARBA00022967"/>
    </source>
</evidence>
<comment type="caution">
    <text evidence="12">The sequence shown here is derived from an EMBL/GenBank/DDBJ whole genome shotgun (WGS) entry which is preliminary data.</text>
</comment>
<evidence type="ECO:0000313" key="12">
    <source>
        <dbReference type="EMBL" id="GAG65407.1"/>
    </source>
</evidence>
<gene>
    <name evidence="12" type="ORF">S01H4_12608</name>
</gene>
<evidence type="ECO:0000259" key="11">
    <source>
        <dbReference type="PROSITE" id="PS51196"/>
    </source>
</evidence>
<sequence>CSDGLHQAIEAKEGVVIARENQTLATITFQNYFRLYKKLSGMTGTAKTEEEEFIHIYNLPVVVIPPNKKLIRNNYADVIYRTEREKFKAVIKEIVEVHKMGRPTLVGTVSIDKSETLSRLLKKENIGHNVLNAKNHEREAEIITQAGQGKNVTISTNMAGRGTDIVLGEGIAKLGGLHVVGTERHESRRIDNQLRGRSGRQGDPGSSRFSLSLEDDLMRLFGSDKISSLYFFLSTLYRSG</sequence>
<evidence type="ECO:0000256" key="2">
    <source>
        <dbReference type="ARBA" id="ARBA00022490"/>
    </source>
</evidence>
<dbReference type="GO" id="GO:0043952">
    <property type="term" value="P:protein transport by the Sec complex"/>
    <property type="evidence" value="ECO:0007669"/>
    <property type="project" value="TreeGrafter"/>
</dbReference>
<dbReference type="InterPro" id="IPR011115">
    <property type="entry name" value="SecA_DEAD"/>
</dbReference>
<dbReference type="GO" id="GO:0017038">
    <property type="term" value="P:protein import"/>
    <property type="evidence" value="ECO:0007669"/>
    <property type="project" value="InterPro"/>
</dbReference>
<reference evidence="12" key="1">
    <citation type="journal article" date="2014" name="Front. Microbiol.">
        <title>High frequency of phylogenetically diverse reductive dehalogenase-homologous genes in deep subseafloor sedimentary metagenomes.</title>
        <authorList>
            <person name="Kawai M."/>
            <person name="Futagami T."/>
            <person name="Toyoda A."/>
            <person name="Takaki Y."/>
            <person name="Nishi S."/>
            <person name="Hori S."/>
            <person name="Arai W."/>
            <person name="Tsubouchi T."/>
            <person name="Morono Y."/>
            <person name="Uchiyama I."/>
            <person name="Ito T."/>
            <person name="Fujiyama A."/>
            <person name="Inagaki F."/>
            <person name="Takami H."/>
        </authorList>
    </citation>
    <scope>NUCLEOTIDE SEQUENCE</scope>
    <source>
        <strain evidence="12">Expedition CK06-06</strain>
    </source>
</reference>
<evidence type="ECO:0000259" key="10">
    <source>
        <dbReference type="PROSITE" id="PS51194"/>
    </source>
</evidence>
<protein>
    <submittedName>
        <fullName evidence="12">Uncharacterized protein</fullName>
    </submittedName>
</protein>
<dbReference type="AlphaFoldDB" id="X1A5E1"/>
<dbReference type="Pfam" id="PF07517">
    <property type="entry name" value="SecA_DEAD"/>
    <property type="match status" value="1"/>
</dbReference>
<evidence type="ECO:0000256" key="7">
    <source>
        <dbReference type="ARBA" id="ARBA00023010"/>
    </source>
</evidence>
<dbReference type="PANTHER" id="PTHR30612:SF0">
    <property type="entry name" value="CHLOROPLAST PROTEIN-TRANSPORTING ATPASE"/>
    <property type="match status" value="1"/>
</dbReference>
<evidence type="ECO:0000256" key="1">
    <source>
        <dbReference type="ARBA" id="ARBA00022448"/>
    </source>
</evidence>
<keyword evidence="6" id="KW-1278">Translocase</keyword>
<feature type="domain" description="Helicase C-terminal" evidence="10">
    <location>
        <begin position="89"/>
        <end position="237"/>
    </location>
</feature>
<dbReference type="PROSITE" id="PS51194">
    <property type="entry name" value="HELICASE_CTER"/>
    <property type="match status" value="1"/>
</dbReference>
<dbReference type="GO" id="GO:0006605">
    <property type="term" value="P:protein targeting"/>
    <property type="evidence" value="ECO:0007669"/>
    <property type="project" value="InterPro"/>
</dbReference>
<feature type="non-terminal residue" evidence="12">
    <location>
        <position position="1"/>
    </location>
</feature>
<dbReference type="EMBL" id="BART01005399">
    <property type="protein sequence ID" value="GAG65407.1"/>
    <property type="molecule type" value="Genomic_DNA"/>
</dbReference>
<feature type="compositionally biased region" description="Basic and acidic residues" evidence="9">
    <location>
        <begin position="184"/>
        <end position="194"/>
    </location>
</feature>
<accession>X1A5E1</accession>
<dbReference type="InterPro" id="IPR044722">
    <property type="entry name" value="SecA_SF2_C"/>
</dbReference>
<evidence type="ECO:0000256" key="8">
    <source>
        <dbReference type="ARBA" id="ARBA00023136"/>
    </source>
</evidence>
<feature type="non-terminal residue" evidence="12">
    <location>
        <position position="240"/>
    </location>
</feature>
<keyword evidence="2" id="KW-0963">Cytoplasm</keyword>
<dbReference type="CDD" id="cd18803">
    <property type="entry name" value="SF2_C_secA"/>
    <property type="match status" value="1"/>
</dbReference>
<evidence type="ECO:0000256" key="3">
    <source>
        <dbReference type="ARBA" id="ARBA00022741"/>
    </source>
</evidence>
<dbReference type="InterPro" id="IPR001650">
    <property type="entry name" value="Helicase_C-like"/>
</dbReference>
<dbReference type="GO" id="GO:0005886">
    <property type="term" value="C:plasma membrane"/>
    <property type="evidence" value="ECO:0007669"/>
    <property type="project" value="TreeGrafter"/>
</dbReference>
<evidence type="ECO:0000256" key="9">
    <source>
        <dbReference type="SAM" id="MobiDB-lite"/>
    </source>
</evidence>
<dbReference type="PROSITE" id="PS01312">
    <property type="entry name" value="SECA"/>
    <property type="match status" value="1"/>
</dbReference>
<dbReference type="GO" id="GO:0005524">
    <property type="term" value="F:ATP binding"/>
    <property type="evidence" value="ECO:0007669"/>
    <property type="project" value="UniProtKB-KW"/>
</dbReference>
<evidence type="ECO:0000256" key="4">
    <source>
        <dbReference type="ARBA" id="ARBA00022840"/>
    </source>
</evidence>
<organism evidence="12">
    <name type="scientific">marine sediment metagenome</name>
    <dbReference type="NCBI Taxonomy" id="412755"/>
    <lineage>
        <taxon>unclassified sequences</taxon>
        <taxon>metagenomes</taxon>
        <taxon>ecological metagenomes</taxon>
    </lineage>
</organism>
<dbReference type="InterPro" id="IPR027417">
    <property type="entry name" value="P-loop_NTPase"/>
</dbReference>
<proteinExistence type="predicted"/>
<dbReference type="PROSITE" id="PS51196">
    <property type="entry name" value="SECA_MOTOR_DEAD"/>
    <property type="match status" value="1"/>
</dbReference>
<dbReference type="PANTHER" id="PTHR30612">
    <property type="entry name" value="SECA INNER MEMBRANE COMPONENT OF SEC PROTEIN SECRETION SYSTEM"/>
    <property type="match status" value="1"/>
</dbReference>
<keyword evidence="5" id="KW-0653">Protein transport</keyword>
<dbReference type="InterPro" id="IPR020937">
    <property type="entry name" value="SecA_CS"/>
</dbReference>
<dbReference type="GO" id="GO:0031522">
    <property type="term" value="C:cell envelope Sec protein transport complex"/>
    <property type="evidence" value="ECO:0007669"/>
    <property type="project" value="TreeGrafter"/>
</dbReference>
<dbReference type="SUPFAM" id="SSF52540">
    <property type="entry name" value="P-loop containing nucleoside triphosphate hydrolases"/>
    <property type="match status" value="2"/>
</dbReference>
<name>X1A5E1_9ZZZZ</name>
<keyword evidence="3" id="KW-0547">Nucleotide-binding</keyword>
<dbReference type="Gene3D" id="3.90.1440.10">
    <property type="entry name" value="SecA, preprotein cross-linking domain"/>
    <property type="match status" value="1"/>
</dbReference>
<evidence type="ECO:0000256" key="5">
    <source>
        <dbReference type="ARBA" id="ARBA00022927"/>
    </source>
</evidence>
<keyword evidence="8" id="KW-0472">Membrane</keyword>
<dbReference type="InterPro" id="IPR014018">
    <property type="entry name" value="SecA_motor_DEAD"/>
</dbReference>
<feature type="region of interest" description="Disordered" evidence="9">
    <location>
        <begin position="184"/>
        <end position="208"/>
    </location>
</feature>
<dbReference type="Gene3D" id="3.40.50.300">
    <property type="entry name" value="P-loop containing nucleotide triphosphate hydrolases"/>
    <property type="match status" value="3"/>
</dbReference>
<dbReference type="InterPro" id="IPR000185">
    <property type="entry name" value="SecA"/>
</dbReference>
<dbReference type="Pfam" id="PF21090">
    <property type="entry name" value="P-loop_SecA"/>
    <property type="match status" value="2"/>
</dbReference>